<evidence type="ECO:0000313" key="2">
    <source>
        <dbReference type="EMBL" id="KAF9529000.1"/>
    </source>
</evidence>
<proteinExistence type="predicted"/>
<dbReference type="EMBL" id="MU157849">
    <property type="protein sequence ID" value="KAF9529000.1"/>
    <property type="molecule type" value="Genomic_DNA"/>
</dbReference>
<name>A0A9P6EHH0_9AGAR</name>
<evidence type="ECO:0008006" key="4">
    <source>
        <dbReference type="Google" id="ProtNLM"/>
    </source>
</evidence>
<dbReference type="Proteomes" id="UP000807306">
    <property type="component" value="Unassembled WGS sequence"/>
</dbReference>
<gene>
    <name evidence="2" type="ORF">CPB83DRAFT_853596</name>
</gene>
<protein>
    <recommendedName>
        <fullName evidence="4">C2H2-type domain-containing protein</fullName>
    </recommendedName>
</protein>
<keyword evidence="1" id="KW-1133">Transmembrane helix</keyword>
<dbReference type="AlphaFoldDB" id="A0A9P6EHH0"/>
<sequence>MRGLVDINLTLSTASPLRPYVVPTLFFCILSVILSGTSMTEQKKYLCDRCREKSFDTEQGLRVHKSRHCKGPTNEASIRFPQSTWSCNNGAIRFG</sequence>
<organism evidence="2 3">
    <name type="scientific">Crepidotus variabilis</name>
    <dbReference type="NCBI Taxonomy" id="179855"/>
    <lineage>
        <taxon>Eukaryota</taxon>
        <taxon>Fungi</taxon>
        <taxon>Dikarya</taxon>
        <taxon>Basidiomycota</taxon>
        <taxon>Agaricomycotina</taxon>
        <taxon>Agaricomycetes</taxon>
        <taxon>Agaricomycetidae</taxon>
        <taxon>Agaricales</taxon>
        <taxon>Agaricineae</taxon>
        <taxon>Crepidotaceae</taxon>
        <taxon>Crepidotus</taxon>
    </lineage>
</organism>
<evidence type="ECO:0000256" key="1">
    <source>
        <dbReference type="SAM" id="Phobius"/>
    </source>
</evidence>
<feature type="transmembrane region" description="Helical" evidence="1">
    <location>
        <begin position="20"/>
        <end position="39"/>
    </location>
</feature>
<evidence type="ECO:0000313" key="3">
    <source>
        <dbReference type="Proteomes" id="UP000807306"/>
    </source>
</evidence>
<keyword evidence="1" id="KW-0472">Membrane</keyword>
<accession>A0A9P6EHH0</accession>
<reference evidence="2" key="1">
    <citation type="submission" date="2020-11" db="EMBL/GenBank/DDBJ databases">
        <authorList>
            <consortium name="DOE Joint Genome Institute"/>
            <person name="Ahrendt S."/>
            <person name="Riley R."/>
            <person name="Andreopoulos W."/>
            <person name="Labutti K."/>
            <person name="Pangilinan J."/>
            <person name="Ruiz-Duenas F.J."/>
            <person name="Barrasa J.M."/>
            <person name="Sanchez-Garcia M."/>
            <person name="Camarero S."/>
            <person name="Miyauchi S."/>
            <person name="Serrano A."/>
            <person name="Linde D."/>
            <person name="Babiker R."/>
            <person name="Drula E."/>
            <person name="Ayuso-Fernandez I."/>
            <person name="Pacheco R."/>
            <person name="Padilla G."/>
            <person name="Ferreira P."/>
            <person name="Barriuso J."/>
            <person name="Kellner H."/>
            <person name="Castanera R."/>
            <person name="Alfaro M."/>
            <person name="Ramirez L."/>
            <person name="Pisabarro A.G."/>
            <person name="Kuo A."/>
            <person name="Tritt A."/>
            <person name="Lipzen A."/>
            <person name="He G."/>
            <person name="Yan M."/>
            <person name="Ng V."/>
            <person name="Cullen D."/>
            <person name="Martin F."/>
            <person name="Rosso M.-N."/>
            <person name="Henrissat B."/>
            <person name="Hibbett D."/>
            <person name="Martinez A.T."/>
            <person name="Grigoriev I.V."/>
        </authorList>
    </citation>
    <scope>NUCLEOTIDE SEQUENCE</scope>
    <source>
        <strain evidence="2">CBS 506.95</strain>
    </source>
</reference>
<keyword evidence="3" id="KW-1185">Reference proteome</keyword>
<comment type="caution">
    <text evidence="2">The sequence shown here is derived from an EMBL/GenBank/DDBJ whole genome shotgun (WGS) entry which is preliminary data.</text>
</comment>
<keyword evidence="1" id="KW-0812">Transmembrane</keyword>